<proteinExistence type="predicted"/>
<sequence>MEVQAEDEVMHHHLQEVQRVEKAMEVQVEERVVHLRHQRCLGVEIFILHLHRKGTAPQQFTQAKQQALLAPGNRTRRQRQTCLVVKLTRQPRRACLVLERPTLLRQHKCLGQEQFTPPLRPTCRGEEKLIPQHRRKCQDLGQFIQQLQLTCLEPQKLRRLQRHKYRGLVDQFLQSVFIVMMQGNID</sequence>
<name>A0A0C2IIJ9_THEKT</name>
<evidence type="ECO:0000313" key="1">
    <source>
        <dbReference type="EMBL" id="KII65144.1"/>
    </source>
</evidence>
<keyword evidence="2" id="KW-1185">Reference proteome</keyword>
<dbReference type="AlphaFoldDB" id="A0A0C2IIJ9"/>
<reference evidence="1 2" key="1">
    <citation type="journal article" date="2014" name="Genome Biol. Evol.">
        <title>The genome of the myxosporean Thelohanellus kitauei shows adaptations to nutrient acquisition within its fish host.</title>
        <authorList>
            <person name="Yang Y."/>
            <person name="Xiong J."/>
            <person name="Zhou Z."/>
            <person name="Huo F."/>
            <person name="Miao W."/>
            <person name="Ran C."/>
            <person name="Liu Y."/>
            <person name="Zhang J."/>
            <person name="Feng J."/>
            <person name="Wang M."/>
            <person name="Wang M."/>
            <person name="Wang L."/>
            <person name="Yao B."/>
        </authorList>
    </citation>
    <scope>NUCLEOTIDE SEQUENCE [LARGE SCALE GENOMIC DNA]</scope>
    <source>
        <strain evidence="1">Wuqing</strain>
    </source>
</reference>
<accession>A0A0C2IIJ9</accession>
<protein>
    <submittedName>
        <fullName evidence="1">Uncharacterized protein</fullName>
    </submittedName>
</protein>
<gene>
    <name evidence="1" type="ORF">RF11_14564</name>
</gene>
<dbReference type="Proteomes" id="UP000031668">
    <property type="component" value="Unassembled WGS sequence"/>
</dbReference>
<organism evidence="1 2">
    <name type="scientific">Thelohanellus kitauei</name>
    <name type="common">Myxosporean</name>
    <dbReference type="NCBI Taxonomy" id="669202"/>
    <lineage>
        <taxon>Eukaryota</taxon>
        <taxon>Metazoa</taxon>
        <taxon>Cnidaria</taxon>
        <taxon>Myxozoa</taxon>
        <taxon>Myxosporea</taxon>
        <taxon>Bivalvulida</taxon>
        <taxon>Platysporina</taxon>
        <taxon>Myxobolidae</taxon>
        <taxon>Thelohanellus</taxon>
    </lineage>
</organism>
<comment type="caution">
    <text evidence="1">The sequence shown here is derived from an EMBL/GenBank/DDBJ whole genome shotgun (WGS) entry which is preliminary data.</text>
</comment>
<dbReference type="EMBL" id="JWZT01003995">
    <property type="protein sequence ID" value="KII65144.1"/>
    <property type="molecule type" value="Genomic_DNA"/>
</dbReference>
<evidence type="ECO:0000313" key="2">
    <source>
        <dbReference type="Proteomes" id="UP000031668"/>
    </source>
</evidence>